<dbReference type="EMBL" id="BMJQ01000016">
    <property type="protein sequence ID" value="GGF38880.1"/>
    <property type="molecule type" value="Genomic_DNA"/>
</dbReference>
<gene>
    <name evidence="5" type="ORF">GCM10011611_51550</name>
</gene>
<dbReference type="AlphaFoldDB" id="A0A8J2YY51"/>
<feature type="transmembrane region" description="Helical" evidence="3">
    <location>
        <begin position="12"/>
        <end position="36"/>
    </location>
</feature>
<comment type="caution">
    <text evidence="5">The sequence shown here is derived from an EMBL/GenBank/DDBJ whole genome shotgun (WGS) entry which is preliminary data.</text>
</comment>
<reference evidence="5" key="2">
    <citation type="submission" date="2020-09" db="EMBL/GenBank/DDBJ databases">
        <authorList>
            <person name="Sun Q."/>
            <person name="Zhou Y."/>
        </authorList>
    </citation>
    <scope>NUCLEOTIDE SEQUENCE</scope>
    <source>
        <strain evidence="5">CGMCC 1.15725</strain>
    </source>
</reference>
<reference evidence="5" key="1">
    <citation type="journal article" date="2014" name="Int. J. Syst. Evol. Microbiol.">
        <title>Complete genome sequence of Corynebacterium casei LMG S-19264T (=DSM 44701T), isolated from a smear-ripened cheese.</title>
        <authorList>
            <consortium name="US DOE Joint Genome Institute (JGI-PGF)"/>
            <person name="Walter F."/>
            <person name="Albersmeier A."/>
            <person name="Kalinowski J."/>
            <person name="Ruckert C."/>
        </authorList>
    </citation>
    <scope>NUCLEOTIDE SEQUENCE</scope>
    <source>
        <strain evidence="5">CGMCC 1.15725</strain>
    </source>
</reference>
<sequence length="222" mass="22903">MDEDGSIPAAPAPAGAAVATYVSLFLLLFVFFIVLVSISEVQRPRAQAVLESIDAAFGHLPSSLGMIPPSPMLRPETGDIEGFARDVSGLLTGFAPLAQTAEAAPGDNFLEIALPEAAMFEPGSTQPKADALPTLDRLALLMQKHGGGPRVRMTWRVLLPADAPEGGAAERLAGQRAAAVVARLYAEGCPGDLLAIAVDRAAGPALRLDFSVLGTETPGAAP</sequence>
<dbReference type="RefSeq" id="WP_189051045.1">
    <property type="nucleotide sequence ID" value="NZ_BMJQ01000016.1"/>
</dbReference>
<organism evidence="5 6">
    <name type="scientific">Aliidongia dinghuensis</name>
    <dbReference type="NCBI Taxonomy" id="1867774"/>
    <lineage>
        <taxon>Bacteria</taxon>
        <taxon>Pseudomonadati</taxon>
        <taxon>Pseudomonadota</taxon>
        <taxon>Alphaproteobacteria</taxon>
        <taxon>Rhodospirillales</taxon>
        <taxon>Dongiaceae</taxon>
        <taxon>Aliidongia</taxon>
    </lineage>
</organism>
<comment type="subcellular location">
    <subcellularLocation>
        <location evidence="1">Membrane</location>
    </subcellularLocation>
</comment>
<dbReference type="Proteomes" id="UP000646365">
    <property type="component" value="Unassembled WGS sequence"/>
</dbReference>
<dbReference type="InterPro" id="IPR025713">
    <property type="entry name" value="MotB-like_N_dom"/>
</dbReference>
<protein>
    <recommendedName>
        <fullName evidence="4">Motility protein B-like N-terminal domain-containing protein</fullName>
    </recommendedName>
</protein>
<evidence type="ECO:0000256" key="1">
    <source>
        <dbReference type="ARBA" id="ARBA00004370"/>
    </source>
</evidence>
<dbReference type="InterPro" id="IPR036737">
    <property type="entry name" value="OmpA-like_sf"/>
</dbReference>
<evidence type="ECO:0000313" key="5">
    <source>
        <dbReference type="EMBL" id="GGF38880.1"/>
    </source>
</evidence>
<keyword evidence="3" id="KW-1133">Transmembrane helix</keyword>
<feature type="domain" description="Motility protein B-like N-terminal" evidence="4">
    <location>
        <begin position="18"/>
        <end position="57"/>
    </location>
</feature>
<evidence type="ECO:0000256" key="2">
    <source>
        <dbReference type="ARBA" id="ARBA00023136"/>
    </source>
</evidence>
<proteinExistence type="predicted"/>
<dbReference type="Gene3D" id="3.30.1330.60">
    <property type="entry name" value="OmpA-like domain"/>
    <property type="match status" value="1"/>
</dbReference>
<keyword evidence="3" id="KW-0812">Transmembrane</keyword>
<name>A0A8J2YY51_9PROT</name>
<dbReference type="GO" id="GO:0016020">
    <property type="term" value="C:membrane"/>
    <property type="evidence" value="ECO:0007669"/>
    <property type="project" value="UniProtKB-SubCell"/>
</dbReference>
<dbReference type="Pfam" id="PF13677">
    <property type="entry name" value="MotB_plug"/>
    <property type="match status" value="1"/>
</dbReference>
<keyword evidence="2 3" id="KW-0472">Membrane</keyword>
<evidence type="ECO:0000256" key="3">
    <source>
        <dbReference type="SAM" id="Phobius"/>
    </source>
</evidence>
<accession>A0A8J2YY51</accession>
<dbReference type="SUPFAM" id="SSF103088">
    <property type="entry name" value="OmpA-like"/>
    <property type="match status" value="1"/>
</dbReference>
<evidence type="ECO:0000313" key="6">
    <source>
        <dbReference type="Proteomes" id="UP000646365"/>
    </source>
</evidence>
<evidence type="ECO:0000259" key="4">
    <source>
        <dbReference type="Pfam" id="PF13677"/>
    </source>
</evidence>
<keyword evidence="6" id="KW-1185">Reference proteome</keyword>